<name>A0A5B8LU99_9HYPH</name>
<dbReference type="InterPro" id="IPR011990">
    <property type="entry name" value="TPR-like_helical_dom_sf"/>
</dbReference>
<feature type="domain" description="OmpR/PhoB-type" evidence="3">
    <location>
        <begin position="1"/>
        <end position="87"/>
    </location>
</feature>
<dbReference type="InterPro" id="IPR036388">
    <property type="entry name" value="WH-like_DNA-bd_sf"/>
</dbReference>
<evidence type="ECO:0000259" key="3">
    <source>
        <dbReference type="PROSITE" id="PS51755"/>
    </source>
</evidence>
<dbReference type="Gene3D" id="1.10.10.10">
    <property type="entry name" value="Winged helix-like DNA-binding domain superfamily/Winged helix DNA-binding domain"/>
    <property type="match status" value="1"/>
</dbReference>
<dbReference type="PROSITE" id="PS51755">
    <property type="entry name" value="OMPR_PHOB"/>
    <property type="match status" value="1"/>
</dbReference>
<dbReference type="GO" id="GO:0003677">
    <property type="term" value="F:DNA binding"/>
    <property type="evidence" value="ECO:0007669"/>
    <property type="project" value="UniProtKB-UniRule"/>
</dbReference>
<dbReference type="GO" id="GO:0000160">
    <property type="term" value="P:phosphorelay signal transduction system"/>
    <property type="evidence" value="ECO:0007669"/>
    <property type="project" value="InterPro"/>
</dbReference>
<dbReference type="SUPFAM" id="SSF48452">
    <property type="entry name" value="TPR-like"/>
    <property type="match status" value="1"/>
</dbReference>
<protein>
    <submittedName>
        <fullName evidence="4">DNA-binding response regulator</fullName>
    </submittedName>
</protein>
<dbReference type="Proteomes" id="UP000315364">
    <property type="component" value="Chromosome"/>
</dbReference>
<evidence type="ECO:0000256" key="1">
    <source>
        <dbReference type="ARBA" id="ARBA00023125"/>
    </source>
</evidence>
<keyword evidence="5" id="KW-1185">Reference proteome</keyword>
<dbReference type="GO" id="GO:0006355">
    <property type="term" value="P:regulation of DNA-templated transcription"/>
    <property type="evidence" value="ECO:0007669"/>
    <property type="project" value="InterPro"/>
</dbReference>
<dbReference type="Gene3D" id="1.25.40.10">
    <property type="entry name" value="Tetratricopeptide repeat domain"/>
    <property type="match status" value="1"/>
</dbReference>
<dbReference type="SUPFAM" id="SSF46894">
    <property type="entry name" value="C-terminal effector domain of the bipartite response regulators"/>
    <property type="match status" value="1"/>
</dbReference>
<reference evidence="4 5" key="1">
    <citation type="submission" date="2019-07" db="EMBL/GenBank/DDBJ databases">
        <title>Full genome sequence of Devosia sp. Gsoil 520.</title>
        <authorList>
            <person name="Im W.-T."/>
        </authorList>
    </citation>
    <scope>NUCLEOTIDE SEQUENCE [LARGE SCALE GENOMIC DNA]</scope>
    <source>
        <strain evidence="4 5">Gsoil 520</strain>
    </source>
</reference>
<accession>A0A5B8LU99</accession>
<dbReference type="SMART" id="SM00862">
    <property type="entry name" value="Trans_reg_C"/>
    <property type="match status" value="1"/>
</dbReference>
<evidence type="ECO:0000313" key="4">
    <source>
        <dbReference type="EMBL" id="QDZ10910.1"/>
    </source>
</evidence>
<keyword evidence="1 2" id="KW-0238">DNA-binding</keyword>
<dbReference type="InterPro" id="IPR016032">
    <property type="entry name" value="Sig_transdc_resp-reg_C-effctor"/>
</dbReference>
<proteinExistence type="predicted"/>
<dbReference type="AlphaFoldDB" id="A0A5B8LU99"/>
<evidence type="ECO:0000313" key="5">
    <source>
        <dbReference type="Proteomes" id="UP000315364"/>
    </source>
</evidence>
<dbReference type="InterPro" id="IPR001867">
    <property type="entry name" value="OmpR/PhoB-type_DNA-bd"/>
</dbReference>
<dbReference type="KEGG" id="dea:FPZ08_09205"/>
<feature type="DNA-binding region" description="OmpR/PhoB-type" evidence="2">
    <location>
        <begin position="1"/>
        <end position="87"/>
    </location>
</feature>
<evidence type="ECO:0000256" key="2">
    <source>
        <dbReference type="PROSITE-ProRule" id="PRU01091"/>
    </source>
</evidence>
<dbReference type="Pfam" id="PF00486">
    <property type="entry name" value="Trans_reg_C"/>
    <property type="match status" value="1"/>
</dbReference>
<dbReference type="CDD" id="cd00383">
    <property type="entry name" value="trans_reg_C"/>
    <property type="match status" value="1"/>
</dbReference>
<dbReference type="RefSeq" id="WP_146289694.1">
    <property type="nucleotide sequence ID" value="NZ_CP042304.1"/>
</dbReference>
<gene>
    <name evidence="4" type="ORF">FPZ08_09205</name>
</gene>
<dbReference type="OrthoDB" id="7794946at2"/>
<sequence length="504" mass="54593">MRSARGADGSEIVFTRQERVLLMELSRRPGALLSRSELHRAMAATGRMAGERNVDFIVNRLRARLGDDARAPRFIATQYGEGYVWIAAADRPDGVAAFVVVGPVRGEAQSAAAASLVQGISDQLATLLGSGRKVVLVPDWQGDEAAQVAFALEISLHAELSDLHAAMALRSLPSGRVIATRRARMAQREAAGQGVAIARWARGAIWRHIAVPDGSELLTPSDVPVEIRLNEAGRALTRSPERWREAEAQLRKARDERPGDPSLAILWALNLFARLIQWPPDPGLASPGGATALEDEIETLVLGNLAGIEDNALLKLAAAKLLFFTDRGHLELAEQLADEAFADSTAFGAAYATRGQMLMCRGAIPEAVALYDKGIELAEFGSDFHIYLLVLKCTALMAGNDRPGVARTSEELYLARPNSRWMAPFFISPYDDDLPEPVAAALSAYSPERCQQVLRHLYQTSARHFLAAGHRASVMRGLATGLRRLVGPQAIPDDIARLLAASIR</sequence>
<organism evidence="4 5">
    <name type="scientific">Devosia ginsengisoli</name>
    <dbReference type="NCBI Taxonomy" id="400770"/>
    <lineage>
        <taxon>Bacteria</taxon>
        <taxon>Pseudomonadati</taxon>
        <taxon>Pseudomonadota</taxon>
        <taxon>Alphaproteobacteria</taxon>
        <taxon>Hyphomicrobiales</taxon>
        <taxon>Devosiaceae</taxon>
        <taxon>Devosia</taxon>
    </lineage>
</organism>
<dbReference type="EMBL" id="CP042304">
    <property type="protein sequence ID" value="QDZ10910.1"/>
    <property type="molecule type" value="Genomic_DNA"/>
</dbReference>